<feature type="binding site" description="axial binding residue" evidence="3">
    <location>
        <position position="404"/>
    </location>
    <ligand>
        <name>heme</name>
        <dbReference type="ChEBI" id="CHEBI:30413"/>
    </ligand>
    <ligandPart>
        <name>Fe</name>
        <dbReference type="ChEBI" id="CHEBI:18248"/>
    </ligandPart>
</feature>
<dbReference type="PANTHER" id="PTHR24305:SF166">
    <property type="entry name" value="CYTOCHROME P450 12A4, MITOCHONDRIAL-RELATED"/>
    <property type="match status" value="1"/>
</dbReference>
<dbReference type="EC" id="1.14.-.-" evidence="5"/>
<dbReference type="SUPFAM" id="SSF48264">
    <property type="entry name" value="Cytochrome P450"/>
    <property type="match status" value="1"/>
</dbReference>
<dbReference type="PANTHER" id="PTHR24305">
    <property type="entry name" value="CYTOCHROME P450"/>
    <property type="match status" value="1"/>
</dbReference>
<dbReference type="GO" id="GO:0005506">
    <property type="term" value="F:iron ion binding"/>
    <property type="evidence" value="ECO:0007669"/>
    <property type="project" value="InterPro"/>
</dbReference>
<dbReference type="InterPro" id="IPR001128">
    <property type="entry name" value="Cyt_P450"/>
</dbReference>
<dbReference type="InterPro" id="IPR002401">
    <property type="entry name" value="Cyt_P450_E_grp-I"/>
</dbReference>
<dbReference type="EMBL" id="UGQQ01000001">
    <property type="protein sequence ID" value="STZ53610.1"/>
    <property type="molecule type" value="Genomic_DNA"/>
</dbReference>
<accession>A0A378SYZ0</accession>
<reference evidence="5 6" key="1">
    <citation type="submission" date="2018-06" db="EMBL/GenBank/DDBJ databases">
        <authorList>
            <consortium name="Pathogen Informatics"/>
            <person name="Doyle S."/>
        </authorList>
    </citation>
    <scope>NUCLEOTIDE SEQUENCE [LARGE SCALE GENOMIC DNA]</scope>
    <source>
        <strain evidence="5 6">NCTC4524</strain>
    </source>
</reference>
<evidence type="ECO:0000313" key="6">
    <source>
        <dbReference type="Proteomes" id="UP000254945"/>
    </source>
</evidence>
<evidence type="ECO:0000256" key="1">
    <source>
        <dbReference type="ARBA" id="ARBA00001971"/>
    </source>
</evidence>
<keyword evidence="3 4" id="KW-0479">Metal-binding</keyword>
<keyword evidence="3 4" id="KW-0349">Heme</keyword>
<evidence type="ECO:0000313" key="5">
    <source>
        <dbReference type="EMBL" id="STZ53610.1"/>
    </source>
</evidence>
<protein>
    <submittedName>
        <fullName evidence="5">Putative cytochrome P450</fullName>
        <ecNumber evidence="5">1.14.-.-</ecNumber>
    </submittedName>
</protein>
<comment type="similarity">
    <text evidence="2 4">Belongs to the cytochrome P450 family.</text>
</comment>
<keyword evidence="3 4" id="KW-0408">Iron</keyword>
<dbReference type="Proteomes" id="UP000254945">
    <property type="component" value="Unassembled WGS sequence"/>
</dbReference>
<gene>
    <name evidence="5" type="ORF">NCTC4524_01229</name>
</gene>
<dbReference type="GO" id="GO:0016705">
    <property type="term" value="F:oxidoreductase activity, acting on paired donors, with incorporation or reduction of molecular oxygen"/>
    <property type="evidence" value="ECO:0007669"/>
    <property type="project" value="InterPro"/>
</dbReference>
<evidence type="ECO:0000256" key="3">
    <source>
        <dbReference type="PIRSR" id="PIRSR602401-1"/>
    </source>
</evidence>
<name>A0A378SYZ0_9MYCO</name>
<dbReference type="InterPro" id="IPR036396">
    <property type="entry name" value="Cyt_P450_sf"/>
</dbReference>
<dbReference type="AlphaFoldDB" id="A0A378SYZ0"/>
<dbReference type="PRINTS" id="PR00385">
    <property type="entry name" value="P450"/>
</dbReference>
<comment type="cofactor">
    <cofactor evidence="1 3">
        <name>heme</name>
        <dbReference type="ChEBI" id="CHEBI:30413"/>
    </cofactor>
</comment>
<dbReference type="PRINTS" id="PR00463">
    <property type="entry name" value="EP450I"/>
</dbReference>
<evidence type="ECO:0000256" key="2">
    <source>
        <dbReference type="ARBA" id="ARBA00010617"/>
    </source>
</evidence>
<proteinExistence type="inferred from homology"/>
<dbReference type="GO" id="GO:0020037">
    <property type="term" value="F:heme binding"/>
    <property type="evidence" value="ECO:0007669"/>
    <property type="project" value="InterPro"/>
</dbReference>
<dbReference type="InterPro" id="IPR050121">
    <property type="entry name" value="Cytochrome_P450_monoxygenase"/>
</dbReference>
<dbReference type="Pfam" id="PF00067">
    <property type="entry name" value="p450"/>
    <property type="match status" value="1"/>
</dbReference>
<dbReference type="Gene3D" id="1.10.630.10">
    <property type="entry name" value="Cytochrome P450"/>
    <property type="match status" value="1"/>
</dbReference>
<dbReference type="RefSeq" id="WP_036393342.1">
    <property type="nucleotide sequence ID" value="NZ_CP081000.1"/>
</dbReference>
<keyword evidence="4 5" id="KW-0560">Oxidoreductase</keyword>
<sequence length="456" mass="51658">MLGWGNGSAEHEPSYRRPPGPSLVELVVLSARHDIFYGLLPEMARRHGDVVNMPVPLLGWTMTLLSHPDHVDHVMTRHHGRYVRHHLTNELVVGEPDVMPVLEGQEWRRWRQSLNPFFTENSLARLSESMAEAVAAGMDDWRRHLDSDRWIDLELELGTVVMDALMRSMFSTVLNRDTLGRYVEAARDLGSYTISRALMSTFPTLLPRPFQRRGEAAQATLLGELDKVIEQRLSDGPRASLDLLDVLMGMAFDGTPDQRYRRLRTELSSLIFAGFETTAQSAAWTVALLQGNPAALAKANAEVDALGGVQLRYAHLEQLPYLRACFDEALRMQASPGLIRTADEDDEIGGYWIPKDSHVLLSPYGLHHDPRFWTRPERYEPERFLIGKINRNAYIPFNIGPRKCMGWRLAYIDGLMTLAAILQRYTVELRPGWSPKPKIRISTGLVGGLPIRLARR</sequence>
<dbReference type="GO" id="GO:0004497">
    <property type="term" value="F:monooxygenase activity"/>
    <property type="evidence" value="ECO:0007669"/>
    <property type="project" value="UniProtKB-KW"/>
</dbReference>
<keyword evidence="4" id="KW-0503">Monooxygenase</keyword>
<dbReference type="InterPro" id="IPR017972">
    <property type="entry name" value="Cyt_P450_CS"/>
</dbReference>
<evidence type="ECO:0000256" key="4">
    <source>
        <dbReference type="RuleBase" id="RU000461"/>
    </source>
</evidence>
<organism evidence="5 6">
    <name type="scientific">Mycolicibacterium senegalense</name>
    <dbReference type="NCBI Taxonomy" id="1796"/>
    <lineage>
        <taxon>Bacteria</taxon>
        <taxon>Bacillati</taxon>
        <taxon>Actinomycetota</taxon>
        <taxon>Actinomycetes</taxon>
        <taxon>Mycobacteriales</taxon>
        <taxon>Mycobacteriaceae</taxon>
        <taxon>Mycolicibacterium</taxon>
    </lineage>
</organism>
<dbReference type="PROSITE" id="PS00086">
    <property type="entry name" value="CYTOCHROME_P450"/>
    <property type="match status" value="1"/>
</dbReference>